<feature type="domain" description="C2H2-type" evidence="13">
    <location>
        <begin position="540"/>
        <end position="567"/>
    </location>
</feature>
<dbReference type="Gene3D" id="3.30.160.60">
    <property type="entry name" value="Classic Zinc Finger"/>
    <property type="match status" value="11"/>
</dbReference>
<feature type="domain" description="C2H2-type" evidence="13">
    <location>
        <begin position="400"/>
        <end position="427"/>
    </location>
</feature>
<dbReference type="SMART" id="SM00355">
    <property type="entry name" value="ZnF_C2H2"/>
    <property type="match status" value="11"/>
</dbReference>
<dbReference type="FunFam" id="3.30.160.60:FF:002063">
    <property type="entry name" value="RB associated KRAB zinc finger"/>
    <property type="match status" value="1"/>
</dbReference>
<evidence type="ECO:0008006" key="17">
    <source>
        <dbReference type="Google" id="ProtNLM"/>
    </source>
</evidence>
<keyword evidence="9" id="KW-0238">DNA-binding</keyword>
<dbReference type="InterPro" id="IPR001909">
    <property type="entry name" value="KRAB"/>
</dbReference>
<feature type="domain" description="C2H2-type" evidence="13">
    <location>
        <begin position="596"/>
        <end position="623"/>
    </location>
</feature>
<evidence type="ECO:0000313" key="16">
    <source>
        <dbReference type="Proteomes" id="UP000002281"/>
    </source>
</evidence>
<dbReference type="AlphaFoldDB" id="A0A9L0R6V9"/>
<keyword evidence="11" id="KW-0539">Nucleus</keyword>
<evidence type="ECO:0000256" key="10">
    <source>
        <dbReference type="ARBA" id="ARBA00023163"/>
    </source>
</evidence>
<feature type="domain" description="C2H2-type" evidence="13">
    <location>
        <begin position="484"/>
        <end position="511"/>
    </location>
</feature>
<feature type="domain" description="C2H2-type" evidence="13">
    <location>
        <begin position="680"/>
        <end position="707"/>
    </location>
</feature>
<protein>
    <recommendedName>
        <fullName evidence="17">Zinc finger protein 782</fullName>
    </recommendedName>
</protein>
<keyword evidence="5" id="KW-0677">Repeat</keyword>
<evidence type="ECO:0000256" key="1">
    <source>
        <dbReference type="ARBA" id="ARBA00003767"/>
    </source>
</evidence>
<feature type="domain" description="C2H2-type" evidence="13">
    <location>
        <begin position="456"/>
        <end position="483"/>
    </location>
</feature>
<evidence type="ECO:0000259" key="14">
    <source>
        <dbReference type="PROSITE" id="PS50805"/>
    </source>
</evidence>
<reference evidence="15 16" key="1">
    <citation type="journal article" date="2009" name="Science">
        <title>Genome sequence, comparative analysis, and population genetics of the domestic horse.</title>
        <authorList>
            <consortium name="Broad Institute Genome Sequencing Platform"/>
            <consortium name="Broad Institute Whole Genome Assembly Team"/>
            <person name="Wade C.M."/>
            <person name="Giulotto E."/>
            <person name="Sigurdsson S."/>
            <person name="Zoli M."/>
            <person name="Gnerre S."/>
            <person name="Imsland F."/>
            <person name="Lear T.L."/>
            <person name="Adelson D.L."/>
            <person name="Bailey E."/>
            <person name="Bellone R.R."/>
            <person name="Bloecker H."/>
            <person name="Distl O."/>
            <person name="Edgar R.C."/>
            <person name="Garber M."/>
            <person name="Leeb T."/>
            <person name="Mauceli E."/>
            <person name="MacLeod J.N."/>
            <person name="Penedo M.C.T."/>
            <person name="Raison J.M."/>
            <person name="Sharpe T."/>
            <person name="Vogel J."/>
            <person name="Andersson L."/>
            <person name="Antczak D.F."/>
            <person name="Biagi T."/>
            <person name="Binns M.M."/>
            <person name="Chowdhary B.P."/>
            <person name="Coleman S.J."/>
            <person name="Della Valle G."/>
            <person name="Fryc S."/>
            <person name="Guerin G."/>
            <person name="Hasegawa T."/>
            <person name="Hill E.W."/>
            <person name="Jurka J."/>
            <person name="Kiialainen A."/>
            <person name="Lindgren G."/>
            <person name="Liu J."/>
            <person name="Magnani E."/>
            <person name="Mickelson J.R."/>
            <person name="Murray J."/>
            <person name="Nergadze S.G."/>
            <person name="Onofrio R."/>
            <person name="Pedroni S."/>
            <person name="Piras M.F."/>
            <person name="Raudsepp T."/>
            <person name="Rocchi M."/>
            <person name="Roeed K.H."/>
            <person name="Ryder O.A."/>
            <person name="Searle S."/>
            <person name="Skow L."/>
            <person name="Swinburne J.E."/>
            <person name="Syvaenen A.C."/>
            <person name="Tozaki T."/>
            <person name="Valberg S.J."/>
            <person name="Vaudin M."/>
            <person name="White J.R."/>
            <person name="Zody M.C."/>
            <person name="Lander E.S."/>
            <person name="Lindblad-Toh K."/>
        </authorList>
    </citation>
    <scope>NUCLEOTIDE SEQUENCE [LARGE SCALE GENOMIC DNA]</scope>
    <source>
        <strain evidence="15 16">Thoroughbred</strain>
    </source>
</reference>
<dbReference type="PROSITE" id="PS00028">
    <property type="entry name" value="ZINC_FINGER_C2H2_1"/>
    <property type="match status" value="11"/>
</dbReference>
<keyword evidence="10" id="KW-0804">Transcription</keyword>
<feature type="domain" description="C2H2-type" evidence="13">
    <location>
        <begin position="428"/>
        <end position="455"/>
    </location>
</feature>
<dbReference type="GO" id="GO:0008270">
    <property type="term" value="F:zinc ion binding"/>
    <property type="evidence" value="ECO:0007669"/>
    <property type="project" value="UniProtKB-KW"/>
</dbReference>
<dbReference type="PROSITE" id="PS50157">
    <property type="entry name" value="ZINC_FINGER_C2H2_2"/>
    <property type="match status" value="11"/>
</dbReference>
<dbReference type="FunFam" id="3.30.160.60:FF:000002">
    <property type="entry name" value="Zinc finger protein 1 homolog"/>
    <property type="match status" value="1"/>
</dbReference>
<dbReference type="PROSITE" id="PS50805">
    <property type="entry name" value="KRAB"/>
    <property type="match status" value="1"/>
</dbReference>
<dbReference type="FunFam" id="3.30.160.60:FF:000575">
    <property type="entry name" value="Zinc finger protein OZF"/>
    <property type="match status" value="1"/>
</dbReference>
<gene>
    <name evidence="15" type="primary">LOC100062166</name>
</gene>
<evidence type="ECO:0000256" key="3">
    <source>
        <dbReference type="ARBA" id="ARBA00006991"/>
    </source>
</evidence>
<dbReference type="FunFam" id="3.30.160.60:FF:002254">
    <property type="entry name" value="Zinc finger protein 540"/>
    <property type="match status" value="1"/>
</dbReference>
<feature type="domain" description="KRAB" evidence="14">
    <location>
        <begin position="43"/>
        <end position="114"/>
    </location>
</feature>
<evidence type="ECO:0000256" key="2">
    <source>
        <dbReference type="ARBA" id="ARBA00004123"/>
    </source>
</evidence>
<sequence length="711" mass="82953">MCTASRVYRYLFIDSPLSQQRTPNGCMYPRKSSEQSIGVQALVSFKDVTVEFNQEEWRHLGPAQRALYRDVMLENYSHLVSVGYCFIKPEVIFKLEQGEDPWLLEDEFPNRSYQEDRRLDLLEKSQENQDKYFCQVLFNNNKTLTTQQEKVSERPFNLGTDIFPSRKIPCKCDTVGPTYLNLYPLAPHNYSKKKADEFNASHFNTRNERTNIGERSFDYSQNLQGFSYVEELTQHHTFQTLGQSFEYNEHGNAFHGKAAFITCKSAHTKARSYYKFGKNLCDKSAFIVSPSIHAEKNHSEFIEDECSKIGNNFNRVTQLQRTDTGEKTFGQKAHFREYQRTHTGVKPLEYGKNVSHNSAIIIQQRTHTQETSCDNTCRGTFSSQSAFSTDQKTQEREKHYECNDCQKCFSRRASLIIHQRTHTAEKTYECNECGTAFPWKSSLTIHQKTHVKKKPYECSECGKTFRQKSSLGVHQKNHTGEKPYECNECGRGFTYMSHLRAHRRIHTGEKPYECNECGRAFTYMSHLRGHQRSHTGEKPYECSECGRAFTYMSHLRGHQRIHTGEKPYECNECGKTFSQKSSLGIHQRSHTGEKPYECNECGRAFTYMSHLRGHQRIHTGEKPYECLECGKTFLWKSILRIHWRSHTGEKPYECNECGRAFTYISHLRIHQRSHTGEKPYECNECGKTFSQKSDLRKHQKTHTMEKPYECN</sequence>
<evidence type="ECO:0000259" key="13">
    <source>
        <dbReference type="PROSITE" id="PS50157"/>
    </source>
</evidence>
<evidence type="ECO:0000256" key="7">
    <source>
        <dbReference type="ARBA" id="ARBA00022833"/>
    </source>
</evidence>
<dbReference type="Pfam" id="PF01352">
    <property type="entry name" value="KRAB"/>
    <property type="match status" value="1"/>
</dbReference>
<evidence type="ECO:0000256" key="4">
    <source>
        <dbReference type="ARBA" id="ARBA00022723"/>
    </source>
</evidence>
<evidence type="ECO:0000256" key="8">
    <source>
        <dbReference type="ARBA" id="ARBA00023015"/>
    </source>
</evidence>
<dbReference type="GO" id="GO:0005634">
    <property type="term" value="C:nucleus"/>
    <property type="evidence" value="ECO:0000318"/>
    <property type="project" value="GO_Central"/>
</dbReference>
<dbReference type="Pfam" id="PF00096">
    <property type="entry name" value="zf-C2H2"/>
    <property type="match status" value="10"/>
</dbReference>
<dbReference type="CDD" id="cd07765">
    <property type="entry name" value="KRAB_A-box"/>
    <property type="match status" value="1"/>
</dbReference>
<dbReference type="Proteomes" id="UP000002281">
    <property type="component" value="Chromosome 23"/>
</dbReference>
<dbReference type="SUPFAM" id="SSF109640">
    <property type="entry name" value="KRAB domain (Kruppel-associated box)"/>
    <property type="match status" value="1"/>
</dbReference>
<dbReference type="Ensembl" id="ENSECAT00000139915.1">
    <property type="protein sequence ID" value="ENSECAP00000058194.1"/>
    <property type="gene ID" value="ENSECAG00000020670.4"/>
</dbReference>
<evidence type="ECO:0000256" key="12">
    <source>
        <dbReference type="PROSITE-ProRule" id="PRU00042"/>
    </source>
</evidence>
<feature type="domain" description="C2H2-type" evidence="13">
    <location>
        <begin position="624"/>
        <end position="651"/>
    </location>
</feature>
<feature type="domain" description="C2H2-type" evidence="13">
    <location>
        <begin position="652"/>
        <end position="679"/>
    </location>
</feature>
<comment type="function">
    <text evidence="1">May be involved in transcriptional regulation.</text>
</comment>
<dbReference type="GO" id="GO:0000978">
    <property type="term" value="F:RNA polymerase II cis-regulatory region sequence-specific DNA binding"/>
    <property type="evidence" value="ECO:0000318"/>
    <property type="project" value="GO_Central"/>
</dbReference>
<dbReference type="FunFam" id="3.30.160.60:FF:000012">
    <property type="entry name" value="RB-associated KRAB zinc finger protein-like"/>
    <property type="match status" value="1"/>
</dbReference>
<evidence type="ECO:0000256" key="5">
    <source>
        <dbReference type="ARBA" id="ARBA00022737"/>
    </source>
</evidence>
<dbReference type="SMART" id="SM00349">
    <property type="entry name" value="KRAB"/>
    <property type="match status" value="1"/>
</dbReference>
<keyword evidence="16" id="KW-1185">Reference proteome</keyword>
<dbReference type="InterPro" id="IPR036051">
    <property type="entry name" value="KRAB_dom_sf"/>
</dbReference>
<dbReference type="Gene3D" id="6.10.140.140">
    <property type="match status" value="1"/>
</dbReference>
<dbReference type="GeneTree" id="ENSGT00940000153582"/>
<dbReference type="FunFam" id="3.30.160.60:FF:000016">
    <property type="entry name" value="zinc finger protein 37 homolog"/>
    <property type="match status" value="2"/>
</dbReference>
<dbReference type="PANTHER" id="PTHR24384:SF235">
    <property type="entry name" value="ZINC FINGER PROTEIN 519"/>
    <property type="match status" value="1"/>
</dbReference>
<evidence type="ECO:0000256" key="6">
    <source>
        <dbReference type="ARBA" id="ARBA00022771"/>
    </source>
</evidence>
<dbReference type="GO" id="GO:0001228">
    <property type="term" value="F:DNA-binding transcription activator activity, RNA polymerase II-specific"/>
    <property type="evidence" value="ECO:0000318"/>
    <property type="project" value="GO_Central"/>
</dbReference>
<evidence type="ECO:0000313" key="15">
    <source>
        <dbReference type="Ensembl" id="ENSECAP00000058194.1"/>
    </source>
</evidence>
<dbReference type="FunFam" id="3.30.160.60:FF:000295">
    <property type="entry name" value="zinc finger protein 19"/>
    <property type="match status" value="1"/>
</dbReference>
<proteinExistence type="inferred from homology"/>
<dbReference type="InterPro" id="IPR050752">
    <property type="entry name" value="C2H2-ZF_domain"/>
</dbReference>
<keyword evidence="6 12" id="KW-0863">Zinc-finger</keyword>
<dbReference type="GO" id="GO:0006357">
    <property type="term" value="P:regulation of transcription by RNA polymerase II"/>
    <property type="evidence" value="ECO:0000318"/>
    <property type="project" value="GO_Central"/>
</dbReference>
<dbReference type="InterPro" id="IPR013087">
    <property type="entry name" value="Znf_C2H2_type"/>
</dbReference>
<feature type="domain" description="C2H2-type" evidence="13">
    <location>
        <begin position="512"/>
        <end position="539"/>
    </location>
</feature>
<feature type="domain" description="C2H2-type" evidence="13">
    <location>
        <begin position="568"/>
        <end position="595"/>
    </location>
</feature>
<dbReference type="FunFam" id="3.30.160.60:FF:000829">
    <property type="entry name" value="zinc finger protein 510"/>
    <property type="match status" value="1"/>
</dbReference>
<accession>A0A9L0R6V9</accession>
<reference evidence="15" key="3">
    <citation type="submission" date="2025-09" db="UniProtKB">
        <authorList>
            <consortium name="Ensembl"/>
        </authorList>
    </citation>
    <scope>IDENTIFICATION</scope>
    <source>
        <strain evidence="15">Thoroughbred</strain>
    </source>
</reference>
<name>A0A9L0R6V9_HORSE</name>
<dbReference type="FunFam" id="3.30.160.60:FF:001498">
    <property type="entry name" value="Zinc finger protein 404"/>
    <property type="match status" value="2"/>
</dbReference>
<dbReference type="InterPro" id="IPR036236">
    <property type="entry name" value="Znf_C2H2_sf"/>
</dbReference>
<evidence type="ECO:0000256" key="9">
    <source>
        <dbReference type="ARBA" id="ARBA00023125"/>
    </source>
</evidence>
<evidence type="ECO:0000256" key="11">
    <source>
        <dbReference type="ARBA" id="ARBA00023242"/>
    </source>
</evidence>
<dbReference type="OrthoDB" id="9799358at2759"/>
<keyword evidence="4" id="KW-0479">Metal-binding</keyword>
<dbReference type="SUPFAM" id="SSF57667">
    <property type="entry name" value="beta-beta-alpha zinc fingers"/>
    <property type="match status" value="7"/>
</dbReference>
<comment type="subcellular location">
    <subcellularLocation>
        <location evidence="2">Nucleus</location>
    </subcellularLocation>
</comment>
<organism evidence="15 16">
    <name type="scientific">Equus caballus</name>
    <name type="common">Horse</name>
    <dbReference type="NCBI Taxonomy" id="9796"/>
    <lineage>
        <taxon>Eukaryota</taxon>
        <taxon>Metazoa</taxon>
        <taxon>Chordata</taxon>
        <taxon>Craniata</taxon>
        <taxon>Vertebrata</taxon>
        <taxon>Euteleostomi</taxon>
        <taxon>Mammalia</taxon>
        <taxon>Eutheria</taxon>
        <taxon>Laurasiatheria</taxon>
        <taxon>Perissodactyla</taxon>
        <taxon>Equidae</taxon>
        <taxon>Equus</taxon>
    </lineage>
</organism>
<keyword evidence="7" id="KW-0862">Zinc</keyword>
<keyword evidence="8" id="KW-0805">Transcription regulation</keyword>
<reference evidence="15" key="2">
    <citation type="submission" date="2025-08" db="UniProtKB">
        <authorList>
            <consortium name="Ensembl"/>
        </authorList>
    </citation>
    <scope>IDENTIFICATION</scope>
    <source>
        <strain evidence="15">Thoroughbred</strain>
    </source>
</reference>
<dbReference type="PANTHER" id="PTHR24384">
    <property type="entry name" value="FINGER PUTATIVE TRANSCRIPTION FACTOR FAMILY-RELATED"/>
    <property type="match status" value="1"/>
</dbReference>
<comment type="similarity">
    <text evidence="3">Belongs to the krueppel C2H2-type zinc-finger protein family.</text>
</comment>